<protein>
    <recommendedName>
        <fullName evidence="6">Metallo-beta-lactamase domain-containing protein</fullName>
    </recommendedName>
</protein>
<dbReference type="SUPFAM" id="SSF56281">
    <property type="entry name" value="Metallo-hydrolase/oxidoreductase"/>
    <property type="match status" value="1"/>
</dbReference>
<gene>
    <name evidence="4" type="ORF">CHILSU_LOCUS7311</name>
</gene>
<organism evidence="4 5">
    <name type="scientific">Chilo suppressalis</name>
    <name type="common">Asiatic rice borer moth</name>
    <dbReference type="NCBI Taxonomy" id="168631"/>
    <lineage>
        <taxon>Eukaryota</taxon>
        <taxon>Metazoa</taxon>
        <taxon>Ecdysozoa</taxon>
        <taxon>Arthropoda</taxon>
        <taxon>Hexapoda</taxon>
        <taxon>Insecta</taxon>
        <taxon>Pterygota</taxon>
        <taxon>Neoptera</taxon>
        <taxon>Endopterygota</taxon>
        <taxon>Lepidoptera</taxon>
        <taxon>Glossata</taxon>
        <taxon>Ditrysia</taxon>
        <taxon>Pyraloidea</taxon>
        <taxon>Crambidae</taxon>
        <taxon>Crambinae</taxon>
        <taxon>Chilo</taxon>
    </lineage>
</organism>
<evidence type="ECO:0000313" key="5">
    <source>
        <dbReference type="Proteomes" id="UP001153292"/>
    </source>
</evidence>
<evidence type="ECO:0000256" key="3">
    <source>
        <dbReference type="ARBA" id="ARBA00022839"/>
    </source>
</evidence>
<proteinExistence type="predicted"/>
<keyword evidence="5" id="KW-1185">Reference proteome</keyword>
<accession>A0ABN8B471</accession>
<evidence type="ECO:0000256" key="2">
    <source>
        <dbReference type="ARBA" id="ARBA00022801"/>
    </source>
</evidence>
<evidence type="ECO:0000256" key="1">
    <source>
        <dbReference type="ARBA" id="ARBA00022722"/>
    </source>
</evidence>
<dbReference type="PANTHER" id="PTHR23240">
    <property type="entry name" value="DNA CROSS-LINK REPAIR PROTEIN PSO2/SNM1-RELATED"/>
    <property type="match status" value="1"/>
</dbReference>
<sequence>MTFSSFDGVISEIPGIAVDNFENANKRAYFLSHCHRDHTQGLSSLNLLRHLREDNVHIYTSVVSSAIISSTADFAAVKEYVVPLSLGTKTVKLEETEQHKESYIQVTTIPAGHCFGSVMFLFKTLNKTILFTGDFRISLNDVSKLGQLHDRNGDPINIDRMYVDTTFFNAKYENFPKRSECVNSALVEIKNWLESSKDNYVALHPSARFGYEFVFNEIFEQLGMKVYVGGDWTLYRLFPKEVPGVTDDPIVTRIHSCSNRNDRHLHRCLPYDTSNKSYLYVHLSAMKWDNFSIEDMTFQRISENRIDICFPTHCSRSELVNFVSYFSPKQVTGFPNKYEMETVKRRSNVVFRPPKRVTCRERDVKRMKRDS</sequence>
<reference evidence="4" key="1">
    <citation type="submission" date="2021-12" db="EMBL/GenBank/DDBJ databases">
        <authorList>
            <person name="King R."/>
        </authorList>
    </citation>
    <scope>NUCLEOTIDE SEQUENCE</scope>
</reference>
<dbReference type="PANTHER" id="PTHR23240:SF8">
    <property type="entry name" value="PROTEIN ARTEMIS"/>
    <property type="match status" value="1"/>
</dbReference>
<dbReference type="EMBL" id="OU963920">
    <property type="protein sequence ID" value="CAH0404011.1"/>
    <property type="molecule type" value="Genomic_DNA"/>
</dbReference>
<keyword evidence="1" id="KW-0540">Nuclease</keyword>
<dbReference type="Gene3D" id="3.60.15.10">
    <property type="entry name" value="Ribonuclease Z/Hydroxyacylglutathione hydrolase-like"/>
    <property type="match status" value="1"/>
</dbReference>
<evidence type="ECO:0008006" key="6">
    <source>
        <dbReference type="Google" id="ProtNLM"/>
    </source>
</evidence>
<dbReference type="Gene3D" id="3.40.50.12650">
    <property type="match status" value="1"/>
</dbReference>
<evidence type="ECO:0000313" key="4">
    <source>
        <dbReference type="EMBL" id="CAH0404011.1"/>
    </source>
</evidence>
<keyword evidence="3" id="KW-0269">Exonuclease</keyword>
<dbReference type="Proteomes" id="UP001153292">
    <property type="component" value="Chromosome 27"/>
</dbReference>
<keyword evidence="2" id="KW-0378">Hydrolase</keyword>
<name>A0ABN8B471_CHISP</name>
<dbReference type="InterPro" id="IPR036866">
    <property type="entry name" value="RibonucZ/Hydroxyglut_hydro"/>
</dbReference>